<organism evidence="2 3">
    <name type="scientific">Pantoea osteomyelitidis</name>
    <dbReference type="NCBI Taxonomy" id="3230026"/>
    <lineage>
        <taxon>Bacteria</taxon>
        <taxon>Pseudomonadati</taxon>
        <taxon>Pseudomonadota</taxon>
        <taxon>Gammaproteobacteria</taxon>
        <taxon>Enterobacterales</taxon>
        <taxon>Erwiniaceae</taxon>
        <taxon>Pantoea</taxon>
    </lineage>
</organism>
<feature type="region of interest" description="Disordered" evidence="1">
    <location>
        <begin position="1"/>
        <end position="52"/>
    </location>
</feature>
<evidence type="ECO:0000313" key="3">
    <source>
        <dbReference type="Proteomes" id="UP001611251"/>
    </source>
</evidence>
<accession>A0ABW7PVW6</accession>
<feature type="compositionally biased region" description="Acidic residues" evidence="1">
    <location>
        <begin position="23"/>
        <end position="45"/>
    </location>
</feature>
<comment type="caution">
    <text evidence="2">The sequence shown here is derived from an EMBL/GenBank/DDBJ whole genome shotgun (WGS) entry which is preliminary data.</text>
</comment>
<proteinExistence type="predicted"/>
<evidence type="ECO:0000313" key="2">
    <source>
        <dbReference type="EMBL" id="MFH8134447.1"/>
    </source>
</evidence>
<keyword evidence="3" id="KW-1185">Reference proteome</keyword>
<evidence type="ECO:0000256" key="1">
    <source>
        <dbReference type="SAM" id="MobiDB-lite"/>
    </source>
</evidence>
<dbReference type="EMBL" id="JBGFSN010000004">
    <property type="protein sequence ID" value="MFH8134447.1"/>
    <property type="molecule type" value="Genomic_DNA"/>
</dbReference>
<reference evidence="2 3" key="1">
    <citation type="submission" date="2024-08" db="EMBL/GenBank/DDBJ databases">
        <title>Pantoea ronii - a newly identified human opportunistic pathogen.</title>
        <authorList>
            <person name="Keidar-Friedman D."/>
            <person name="Sorek N."/>
            <person name="Leshin-Carmel D."/>
            <person name="Tsur A."/>
            <person name="Amsalem M."/>
            <person name="Tolkach D."/>
            <person name="Brosh-Nissimov T."/>
        </authorList>
    </citation>
    <scope>NUCLEOTIDE SEQUENCE [LARGE SCALE GENOMIC DNA]</scope>
    <source>
        <strain evidence="2 3">AA23256</strain>
    </source>
</reference>
<name>A0ABW7PVW6_9GAMM</name>
<dbReference type="RefSeq" id="WP_397214257.1">
    <property type="nucleotide sequence ID" value="NZ_JBGFSN010000004.1"/>
</dbReference>
<sequence>MSERPDPLDTLPGDEPVPQTPDDIIDDEDDDYDDDDEPLSDDETGPDPTRVI</sequence>
<protein>
    <submittedName>
        <fullName evidence="2">Uncharacterized protein</fullName>
    </submittedName>
</protein>
<dbReference type="Proteomes" id="UP001611251">
    <property type="component" value="Unassembled WGS sequence"/>
</dbReference>
<gene>
    <name evidence="2" type="ORF">ABU178_09740</name>
</gene>